<name>A0A6C0HPX9_9ZZZZ</name>
<keyword evidence="1" id="KW-0472">Membrane</keyword>
<feature type="transmembrane region" description="Helical" evidence="1">
    <location>
        <begin position="94"/>
        <end position="113"/>
    </location>
</feature>
<reference evidence="2" key="1">
    <citation type="journal article" date="2020" name="Nature">
        <title>Giant virus diversity and host interactions through global metagenomics.</title>
        <authorList>
            <person name="Schulz F."/>
            <person name="Roux S."/>
            <person name="Paez-Espino D."/>
            <person name="Jungbluth S."/>
            <person name="Walsh D.A."/>
            <person name="Denef V.J."/>
            <person name="McMahon K.D."/>
            <person name="Konstantinidis K.T."/>
            <person name="Eloe-Fadrosh E.A."/>
            <person name="Kyrpides N.C."/>
            <person name="Woyke T."/>
        </authorList>
    </citation>
    <scope>NUCLEOTIDE SEQUENCE</scope>
    <source>
        <strain evidence="2">GVMAG-M-3300023184-161</strain>
    </source>
</reference>
<protein>
    <submittedName>
        <fullName evidence="2">Uncharacterized protein</fullName>
    </submittedName>
</protein>
<accession>A0A6C0HPX9</accession>
<feature type="transmembrane region" description="Helical" evidence="1">
    <location>
        <begin position="7"/>
        <end position="27"/>
    </location>
</feature>
<evidence type="ECO:0000313" key="2">
    <source>
        <dbReference type="EMBL" id="QHT82407.1"/>
    </source>
</evidence>
<feature type="transmembrane region" description="Helical" evidence="1">
    <location>
        <begin position="72"/>
        <end position="88"/>
    </location>
</feature>
<evidence type="ECO:0000256" key="1">
    <source>
        <dbReference type="SAM" id="Phobius"/>
    </source>
</evidence>
<keyword evidence="1" id="KW-1133">Transmembrane helix</keyword>
<organism evidence="2">
    <name type="scientific">viral metagenome</name>
    <dbReference type="NCBI Taxonomy" id="1070528"/>
    <lineage>
        <taxon>unclassified sequences</taxon>
        <taxon>metagenomes</taxon>
        <taxon>organismal metagenomes</taxon>
    </lineage>
</organism>
<proteinExistence type="predicted"/>
<dbReference type="AlphaFoldDB" id="A0A6C0HPX9"/>
<sequence length="114" mass="13240">MLKQQKLFLSMCIPFRILLVLIAKYLSHKYLAYMGYLMLFPAIGFAAIYLTNSRKTGLEVFGGKIWWNDLRPFHSLLYFAFAYNAVVLNNKSAWIYLLADVILGISAFLVHYYV</sequence>
<feature type="transmembrane region" description="Helical" evidence="1">
    <location>
        <begin position="33"/>
        <end position="51"/>
    </location>
</feature>
<keyword evidence="1" id="KW-0812">Transmembrane</keyword>
<dbReference type="EMBL" id="MN739999">
    <property type="protein sequence ID" value="QHT82407.1"/>
    <property type="molecule type" value="Genomic_DNA"/>
</dbReference>